<dbReference type="AlphaFoldDB" id="A0A1G1W9K2"/>
<dbReference type="EMBL" id="MHCQ01000029">
    <property type="protein sequence ID" value="OGY24366.1"/>
    <property type="molecule type" value="Genomic_DNA"/>
</dbReference>
<evidence type="ECO:0000313" key="1">
    <source>
        <dbReference type="EMBL" id="OGY24366.1"/>
    </source>
</evidence>
<organism evidence="1 2">
    <name type="scientific">Candidatus Woykebacteria bacterium RBG_13_40_7b</name>
    <dbReference type="NCBI Taxonomy" id="1802594"/>
    <lineage>
        <taxon>Bacteria</taxon>
        <taxon>Candidatus Woykeibacteriota</taxon>
    </lineage>
</organism>
<evidence type="ECO:0000313" key="2">
    <source>
        <dbReference type="Proteomes" id="UP000177103"/>
    </source>
</evidence>
<comment type="caution">
    <text evidence="1">The sequence shown here is derived from an EMBL/GenBank/DDBJ whole genome shotgun (WGS) entry which is preliminary data.</text>
</comment>
<gene>
    <name evidence="1" type="ORF">A2Y57_03350</name>
</gene>
<proteinExistence type="predicted"/>
<accession>A0A1G1W9K2</accession>
<name>A0A1G1W9K2_9BACT</name>
<reference evidence="1 2" key="1">
    <citation type="journal article" date="2016" name="Nat. Commun.">
        <title>Thousands of microbial genomes shed light on interconnected biogeochemical processes in an aquifer system.</title>
        <authorList>
            <person name="Anantharaman K."/>
            <person name="Brown C.T."/>
            <person name="Hug L.A."/>
            <person name="Sharon I."/>
            <person name="Castelle C.J."/>
            <person name="Probst A.J."/>
            <person name="Thomas B.C."/>
            <person name="Singh A."/>
            <person name="Wilkins M.J."/>
            <person name="Karaoz U."/>
            <person name="Brodie E.L."/>
            <person name="Williams K.H."/>
            <person name="Hubbard S.S."/>
            <person name="Banfield J.F."/>
        </authorList>
    </citation>
    <scope>NUCLEOTIDE SEQUENCE [LARGE SCALE GENOMIC DNA]</scope>
</reference>
<sequence length="101" mass="11453">MVKTKRKKQEKAKAFFFYFFCFGERSNKKIRAYASSTVETKLKSFGTSSGIPPRKLGVSSSFLSLFSKFNYPPDLLRNSKRAGADFAKAFGLTRTCKGERE</sequence>
<dbReference type="Proteomes" id="UP000177103">
    <property type="component" value="Unassembled WGS sequence"/>
</dbReference>
<protein>
    <submittedName>
        <fullName evidence="1">Uncharacterized protein</fullName>
    </submittedName>
</protein>